<sequence>MATTTRTGSQRALPWAVLAASVLQAAAPIVPFAGAGETPAGSGTDLRIEPAGYAFSIWSLIYLLSIVYAVVVVTKRTTGTAAPARLQRDLLGGYLGAALWIAVSAADISWATALVLVVMTVLLVDAVLVVARPVSADDGPGWVTVLARVTVGIYAAWVTVAVFLNLASAAAAYLDAADPDALGWQLAVLVVTVLVALAITAKVGASTPTYALTLLWAFVGVLVTAWRGSTVLVALSVATLAAVLAVQAFALTRR</sequence>
<feature type="transmembrane region" description="Helical" evidence="1">
    <location>
        <begin position="232"/>
        <end position="251"/>
    </location>
</feature>
<evidence type="ECO:0000313" key="3">
    <source>
        <dbReference type="Proteomes" id="UP000282515"/>
    </source>
</evidence>
<keyword evidence="1" id="KW-0472">Membrane</keyword>
<dbReference type="RefSeq" id="WP_121792592.1">
    <property type="nucleotide sequence ID" value="NZ_RDBF01000001.1"/>
</dbReference>
<dbReference type="PANTHER" id="PTHR33802">
    <property type="entry name" value="SI:CH211-161H7.5-RELATED"/>
    <property type="match status" value="1"/>
</dbReference>
<reference evidence="2 3" key="1">
    <citation type="submission" date="2018-10" db="EMBL/GenBank/DDBJ databases">
        <title>Aeromicrobium sp. 9W16Y-2 whole genome shotgun sequence.</title>
        <authorList>
            <person name="Li F."/>
        </authorList>
    </citation>
    <scope>NUCLEOTIDE SEQUENCE [LARGE SCALE GENOMIC DNA]</scope>
    <source>
        <strain evidence="2 3">9W16Y-2</strain>
    </source>
</reference>
<feature type="transmembrane region" description="Helical" evidence="1">
    <location>
        <begin position="51"/>
        <end position="74"/>
    </location>
</feature>
<dbReference type="InterPro" id="IPR038330">
    <property type="entry name" value="TspO/MBR-related_sf"/>
</dbReference>
<dbReference type="AlphaFoldDB" id="A0A3L8PRC3"/>
<feature type="transmembrane region" description="Helical" evidence="1">
    <location>
        <begin position="86"/>
        <end position="103"/>
    </location>
</feature>
<accession>A0A3L8PRC3</accession>
<dbReference type="Gene3D" id="1.20.1260.100">
    <property type="entry name" value="TspO/MBR protein"/>
    <property type="match status" value="1"/>
</dbReference>
<name>A0A3L8PRC3_9ACTN</name>
<feature type="transmembrane region" description="Helical" evidence="1">
    <location>
        <begin position="182"/>
        <end position="201"/>
    </location>
</feature>
<organism evidence="2 3">
    <name type="scientific">Aeromicrobium phragmitis</name>
    <dbReference type="NCBI Taxonomy" id="2478914"/>
    <lineage>
        <taxon>Bacteria</taxon>
        <taxon>Bacillati</taxon>
        <taxon>Actinomycetota</taxon>
        <taxon>Actinomycetes</taxon>
        <taxon>Propionibacteriales</taxon>
        <taxon>Nocardioidaceae</taxon>
        <taxon>Aeromicrobium</taxon>
    </lineage>
</organism>
<dbReference type="PANTHER" id="PTHR33802:SF1">
    <property type="entry name" value="XK-RELATED PROTEIN"/>
    <property type="match status" value="1"/>
</dbReference>
<protein>
    <submittedName>
        <fullName evidence="2">MFS transporter</fullName>
    </submittedName>
</protein>
<dbReference type="OrthoDB" id="5189031at2"/>
<keyword evidence="1" id="KW-0812">Transmembrane</keyword>
<evidence type="ECO:0000313" key="2">
    <source>
        <dbReference type="EMBL" id="RLV57183.1"/>
    </source>
</evidence>
<proteinExistence type="predicted"/>
<gene>
    <name evidence="2" type="ORF">D9V41_00560</name>
</gene>
<comment type="caution">
    <text evidence="2">The sequence shown here is derived from an EMBL/GenBank/DDBJ whole genome shotgun (WGS) entry which is preliminary data.</text>
</comment>
<dbReference type="Proteomes" id="UP000282515">
    <property type="component" value="Unassembled WGS sequence"/>
</dbReference>
<keyword evidence="3" id="KW-1185">Reference proteome</keyword>
<feature type="transmembrane region" description="Helical" evidence="1">
    <location>
        <begin position="109"/>
        <end position="131"/>
    </location>
</feature>
<keyword evidence="1" id="KW-1133">Transmembrane helix</keyword>
<feature type="transmembrane region" description="Helical" evidence="1">
    <location>
        <begin position="208"/>
        <end position="226"/>
    </location>
</feature>
<feature type="transmembrane region" description="Helical" evidence="1">
    <location>
        <begin position="151"/>
        <end position="176"/>
    </location>
</feature>
<evidence type="ECO:0000256" key="1">
    <source>
        <dbReference type="SAM" id="Phobius"/>
    </source>
</evidence>
<dbReference type="EMBL" id="RDBF01000001">
    <property type="protein sequence ID" value="RLV57183.1"/>
    <property type="molecule type" value="Genomic_DNA"/>
</dbReference>